<dbReference type="SMART" id="SM00388">
    <property type="entry name" value="HisKA"/>
    <property type="match status" value="1"/>
</dbReference>
<evidence type="ECO:0000259" key="12">
    <source>
        <dbReference type="PROSITE" id="PS50109"/>
    </source>
</evidence>
<dbReference type="Pfam" id="PF02518">
    <property type="entry name" value="HATPase_c"/>
    <property type="match status" value="1"/>
</dbReference>
<evidence type="ECO:0000259" key="13">
    <source>
        <dbReference type="PROSITE" id="PS50885"/>
    </source>
</evidence>
<feature type="domain" description="Histidine kinase" evidence="12">
    <location>
        <begin position="347"/>
        <end position="569"/>
    </location>
</feature>
<feature type="transmembrane region" description="Helical" evidence="11">
    <location>
        <begin position="259"/>
        <end position="278"/>
    </location>
</feature>
<dbReference type="InterPro" id="IPR025908">
    <property type="entry name" value="Sensor_TM1"/>
</dbReference>
<keyword evidence="9" id="KW-0902">Two-component regulatory system</keyword>
<dbReference type="InterPro" id="IPR036890">
    <property type="entry name" value="HATPase_C_sf"/>
</dbReference>
<dbReference type="CDD" id="cd00082">
    <property type="entry name" value="HisKA"/>
    <property type="match status" value="1"/>
</dbReference>
<dbReference type="InterPro" id="IPR003660">
    <property type="entry name" value="HAMP_dom"/>
</dbReference>
<keyword evidence="8 11" id="KW-1133">Transmembrane helix</keyword>
<keyword evidence="4" id="KW-0597">Phosphoprotein</keyword>
<dbReference type="InterPro" id="IPR003594">
    <property type="entry name" value="HATPase_dom"/>
</dbReference>
<dbReference type="EMBL" id="JAKOEM010000016">
    <property type="protein sequence ID" value="MCG6559674.1"/>
    <property type="molecule type" value="Genomic_DNA"/>
</dbReference>
<dbReference type="EC" id="2.7.13.3" evidence="3"/>
<evidence type="ECO:0000256" key="7">
    <source>
        <dbReference type="ARBA" id="ARBA00022777"/>
    </source>
</evidence>
<dbReference type="SUPFAM" id="SSF47384">
    <property type="entry name" value="Homodimeric domain of signal transducing histidine kinase"/>
    <property type="match status" value="1"/>
</dbReference>
<dbReference type="Pfam" id="PF13755">
    <property type="entry name" value="Sensor_TM1"/>
    <property type="match status" value="1"/>
</dbReference>
<dbReference type="PROSITE" id="PS50885">
    <property type="entry name" value="HAMP"/>
    <property type="match status" value="1"/>
</dbReference>
<dbReference type="InterPro" id="IPR004358">
    <property type="entry name" value="Sig_transdc_His_kin-like_C"/>
</dbReference>
<dbReference type="InterPro" id="IPR050428">
    <property type="entry name" value="TCS_sensor_his_kinase"/>
</dbReference>
<dbReference type="PANTHER" id="PTHR45436:SF5">
    <property type="entry name" value="SENSOR HISTIDINE KINASE TRCS"/>
    <property type="match status" value="1"/>
</dbReference>
<dbReference type="Pfam" id="PF00512">
    <property type="entry name" value="HisKA"/>
    <property type="match status" value="1"/>
</dbReference>
<dbReference type="Gene3D" id="3.30.565.10">
    <property type="entry name" value="Histidine kinase-like ATPase, C-terminal domain"/>
    <property type="match status" value="1"/>
</dbReference>
<comment type="caution">
    <text evidence="14">The sequence shown here is derived from an EMBL/GenBank/DDBJ whole genome shotgun (WGS) entry which is preliminary data.</text>
</comment>
<name>A0ABS9P0P2_9RHOB</name>
<dbReference type="RefSeq" id="WP_238905708.1">
    <property type="nucleotide sequence ID" value="NZ_JAKOEM010000016.1"/>
</dbReference>
<feature type="transmembrane region" description="Helical" evidence="11">
    <location>
        <begin position="53"/>
        <end position="72"/>
    </location>
</feature>
<keyword evidence="7 14" id="KW-0418">Kinase</keyword>
<evidence type="ECO:0000256" key="9">
    <source>
        <dbReference type="ARBA" id="ARBA00023012"/>
    </source>
</evidence>
<dbReference type="PRINTS" id="PR00344">
    <property type="entry name" value="BCTRLSENSOR"/>
</dbReference>
<dbReference type="SUPFAM" id="SSF55874">
    <property type="entry name" value="ATPase domain of HSP90 chaperone/DNA topoisomerase II/histidine kinase"/>
    <property type="match status" value="1"/>
</dbReference>
<keyword evidence="15" id="KW-1185">Reference proteome</keyword>
<proteinExistence type="predicted"/>
<keyword evidence="10 11" id="KW-0472">Membrane</keyword>
<accession>A0ABS9P0P2</accession>
<protein>
    <recommendedName>
        <fullName evidence="3">histidine kinase</fullName>
        <ecNumber evidence="3">2.7.13.3</ecNumber>
    </recommendedName>
</protein>
<evidence type="ECO:0000313" key="15">
    <source>
        <dbReference type="Proteomes" id="UP001165279"/>
    </source>
</evidence>
<dbReference type="Gene3D" id="1.10.287.130">
    <property type="match status" value="1"/>
</dbReference>
<dbReference type="PANTHER" id="PTHR45436">
    <property type="entry name" value="SENSOR HISTIDINE KINASE YKOH"/>
    <property type="match status" value="1"/>
</dbReference>
<evidence type="ECO:0000256" key="8">
    <source>
        <dbReference type="ARBA" id="ARBA00022989"/>
    </source>
</evidence>
<keyword evidence="5" id="KW-0808">Transferase</keyword>
<evidence type="ECO:0000256" key="5">
    <source>
        <dbReference type="ARBA" id="ARBA00022679"/>
    </source>
</evidence>
<evidence type="ECO:0000256" key="11">
    <source>
        <dbReference type="SAM" id="Phobius"/>
    </source>
</evidence>
<evidence type="ECO:0000256" key="3">
    <source>
        <dbReference type="ARBA" id="ARBA00012438"/>
    </source>
</evidence>
<evidence type="ECO:0000256" key="2">
    <source>
        <dbReference type="ARBA" id="ARBA00004370"/>
    </source>
</evidence>
<reference evidence="14" key="1">
    <citation type="submission" date="2022-02" db="EMBL/GenBank/DDBJ databases">
        <title>The genome sequence of Ruegeria sp. 1NDH52C.</title>
        <authorList>
            <person name="Du J."/>
        </authorList>
    </citation>
    <scope>NUCLEOTIDE SEQUENCE</scope>
    <source>
        <strain evidence="14">1NDH52C</strain>
    </source>
</reference>
<dbReference type="Proteomes" id="UP001165279">
    <property type="component" value="Unassembled WGS sequence"/>
</dbReference>
<evidence type="ECO:0000256" key="6">
    <source>
        <dbReference type="ARBA" id="ARBA00022692"/>
    </source>
</evidence>
<gene>
    <name evidence="14" type="ORF">MB818_15800</name>
</gene>
<evidence type="ECO:0000256" key="4">
    <source>
        <dbReference type="ARBA" id="ARBA00022553"/>
    </source>
</evidence>
<evidence type="ECO:0000256" key="1">
    <source>
        <dbReference type="ARBA" id="ARBA00000085"/>
    </source>
</evidence>
<evidence type="ECO:0000256" key="10">
    <source>
        <dbReference type="ARBA" id="ARBA00023136"/>
    </source>
</evidence>
<dbReference type="Gene3D" id="6.10.340.10">
    <property type="match status" value="1"/>
</dbReference>
<dbReference type="InterPro" id="IPR003661">
    <property type="entry name" value="HisK_dim/P_dom"/>
</dbReference>
<evidence type="ECO:0000313" key="14">
    <source>
        <dbReference type="EMBL" id="MCG6559674.1"/>
    </source>
</evidence>
<dbReference type="GO" id="GO:0016301">
    <property type="term" value="F:kinase activity"/>
    <property type="evidence" value="ECO:0007669"/>
    <property type="project" value="UniProtKB-KW"/>
</dbReference>
<dbReference type="InterPro" id="IPR005467">
    <property type="entry name" value="His_kinase_dom"/>
</dbReference>
<dbReference type="SMART" id="SM00387">
    <property type="entry name" value="HATPase_c"/>
    <property type="match status" value="1"/>
</dbReference>
<dbReference type="PROSITE" id="PS50109">
    <property type="entry name" value="HIS_KIN"/>
    <property type="match status" value="1"/>
</dbReference>
<dbReference type="InterPro" id="IPR036097">
    <property type="entry name" value="HisK_dim/P_sf"/>
</dbReference>
<feature type="domain" description="HAMP" evidence="13">
    <location>
        <begin position="279"/>
        <end position="339"/>
    </location>
</feature>
<keyword evidence="6 11" id="KW-0812">Transmembrane</keyword>
<organism evidence="14 15">
    <name type="scientific">Ruegeria alba</name>
    <dbReference type="NCBI Taxonomy" id="2916756"/>
    <lineage>
        <taxon>Bacteria</taxon>
        <taxon>Pseudomonadati</taxon>
        <taxon>Pseudomonadota</taxon>
        <taxon>Alphaproteobacteria</taxon>
        <taxon>Rhodobacterales</taxon>
        <taxon>Roseobacteraceae</taxon>
        <taxon>Ruegeria</taxon>
    </lineage>
</organism>
<comment type="subcellular location">
    <subcellularLocation>
        <location evidence="2">Membrane</location>
    </subcellularLocation>
</comment>
<sequence length="569" mass="61196">MRDTGTSESDRSGDVVLGDDWVAPQSTVSKELRVKRARRSLFSLRGSPLTRKIITFNLIALIILVAGILYLNDARDGLVVQRAGALVGETQLVADVFEAQITGSAPVNLATGDGIDVIATLDGLSLRRGAEVFVFDAALSIVGQTKGMDVNPGLQALFEDKAGSTIITDALTGVWRGVSSVFVSSAETGAPSLEQQIGLLLPDALAGDTRIETVLNTAGGTVIAAATPILQDGTPIGAVAMASPAGEIDALARRDRERVLQMFVVALLVSVGLSLVLASTIANPLADLAEAAELGRDRNSRRMNPGRVRIPDLSARPDEIGRLSRAMRGMVSALYNRIEGNEQFAADVAHEIKNPLASLQSAVGTLRMVKRDDQRDKLLSVIEHDVRRLDRLVSDISNASRLDAELVKEEEKSFDLLTMLDNLNQYLGEDARSKGIDYITDMPPDAIMIQGLEARLAQVFVNLITNAISFCEDGDAIRVWARRRANRVLIVVEDTGPGIPDEALSKIFKRFYSQRPEEHFGNNSGLGLAISKQIVEAHGGVIWAENIRPTEADVTSDPLGARFVVGLPI</sequence>
<comment type="catalytic activity">
    <reaction evidence="1">
        <text>ATP + protein L-histidine = ADP + protein N-phospho-L-histidine.</text>
        <dbReference type="EC" id="2.7.13.3"/>
    </reaction>
</comment>